<evidence type="ECO:0000313" key="2">
    <source>
        <dbReference type="Proteomes" id="UP000595841"/>
    </source>
</evidence>
<organism evidence="1 2">
    <name type="scientific">Paenibacillus sonchi</name>
    <dbReference type="NCBI Taxonomy" id="373687"/>
    <lineage>
        <taxon>Bacteria</taxon>
        <taxon>Bacillati</taxon>
        <taxon>Bacillota</taxon>
        <taxon>Bacilli</taxon>
        <taxon>Bacillales</taxon>
        <taxon>Paenibacillaceae</taxon>
        <taxon>Paenibacillus</taxon>
        <taxon>Paenibacillus sonchi group</taxon>
    </lineage>
</organism>
<protein>
    <submittedName>
        <fullName evidence="1">Uncharacterized protein</fullName>
    </submittedName>
</protein>
<proteinExistence type="predicted"/>
<keyword evidence="2" id="KW-1185">Reference proteome</keyword>
<accession>A0A974SC64</accession>
<sequence length="236" mass="26678">MLQKMFKKAEYTQPGTQRSATVMALWNPAGGDSTELLEALLPLLRKAEESVAIVEFPCLGVPRIAYRFGLEEVASVQTIDQLLIDYDRGMLQPFHSYLFPHEGADCLLIQPRSKPDSPVLLKLQQEQTLLELPAYLKAQLSGYDWVFFVLQGQLIHPMTFFALRAADKVVLAAQEAIEWIRTVGAYTLMKEDYGFSADQLLMFSESRHSIIREQSKKDFNLIAQPAELLKLGRVSV</sequence>
<dbReference type="Proteomes" id="UP000595841">
    <property type="component" value="Chromosome"/>
</dbReference>
<dbReference type="AlphaFoldDB" id="A0A974SC64"/>
<name>A0A974SC64_9BACL</name>
<evidence type="ECO:0000313" key="1">
    <source>
        <dbReference type="EMBL" id="QQZ58870.1"/>
    </source>
</evidence>
<dbReference type="KEGG" id="pson:JI735_19250"/>
<gene>
    <name evidence="1" type="ORF">JI735_19250</name>
</gene>
<dbReference type="RefSeq" id="WP_202676310.1">
    <property type="nucleotide sequence ID" value="NZ_CP068595.1"/>
</dbReference>
<dbReference type="EMBL" id="CP068595">
    <property type="protein sequence ID" value="QQZ58870.1"/>
    <property type="molecule type" value="Genomic_DNA"/>
</dbReference>
<reference evidence="1 2" key="1">
    <citation type="submission" date="2021-01" db="EMBL/GenBank/DDBJ databases">
        <title>Whole genome sequence of Paenibacillus sonchi LMG 24727 for comparative genomics.</title>
        <authorList>
            <person name="Lee G."/>
            <person name="Kim M.-J."/>
            <person name="Lim K."/>
            <person name="Shin J.-H."/>
        </authorList>
    </citation>
    <scope>NUCLEOTIDE SEQUENCE [LARGE SCALE GENOMIC DNA]</scope>
    <source>
        <strain evidence="1 2">LMG 24727</strain>
    </source>
</reference>